<keyword evidence="2" id="KW-0863">Zinc-finger</keyword>
<sequence length="375" mass="42860">MPSITTTLLTVKGEVRKANLSLDEQGTLTIETIQKYLRKKEAPEIIGSVLDSANVLTFFGYKKGKSDTQNNTDLPASLNAPPLFGDIVIVAGPKGQGWKKPITYLPTAWEAFLEAGEDEEEEKEDEDEEEEEEEEEEAEEEGEEDEEKDDEEAEAEEPDEDEDYDDGEDMKPEPIITRRVKANPMLTVDTAAFKEELAIDTPASSHPIRQATLDQLAFLKEWFDDEEIDRLEKAFLSLAASEAKKNYIPRNWKSPIFCDLYRSSARTVLWNIHPLSPIPNKQLLERCKSGEISLEQIPVMSAYQMFPEHWQELADKQLIREQKILEGNKSRATDEYECKRCGKRECTKYEMQTRSGDEATTIFITCLSCGKNWRR</sequence>
<accession>A0A6C0AQ06</accession>
<dbReference type="AlphaFoldDB" id="A0A6C0AQ06"/>
<feature type="compositionally biased region" description="Acidic residues" evidence="4">
    <location>
        <begin position="116"/>
        <end position="168"/>
    </location>
</feature>
<dbReference type="Pfam" id="PF01096">
    <property type="entry name" value="Zn_ribbon_TFIIS"/>
    <property type="match status" value="1"/>
</dbReference>
<dbReference type="GO" id="GO:0003899">
    <property type="term" value="F:DNA-directed RNA polymerase activity"/>
    <property type="evidence" value="ECO:0007669"/>
    <property type="project" value="InterPro"/>
</dbReference>
<feature type="domain" description="TFIIS-type" evidence="5">
    <location>
        <begin position="334"/>
        <end position="374"/>
    </location>
</feature>
<keyword evidence="1" id="KW-0479">Metal-binding</keyword>
<evidence type="ECO:0000256" key="4">
    <source>
        <dbReference type="SAM" id="MobiDB-lite"/>
    </source>
</evidence>
<keyword evidence="3" id="KW-0862">Zinc</keyword>
<evidence type="ECO:0000256" key="3">
    <source>
        <dbReference type="ARBA" id="ARBA00022833"/>
    </source>
</evidence>
<organism evidence="6">
    <name type="scientific">viral metagenome</name>
    <dbReference type="NCBI Taxonomy" id="1070528"/>
    <lineage>
        <taxon>unclassified sequences</taxon>
        <taxon>metagenomes</taxon>
        <taxon>organismal metagenomes</taxon>
    </lineage>
</organism>
<dbReference type="GO" id="GO:0003676">
    <property type="term" value="F:nucleic acid binding"/>
    <property type="evidence" value="ECO:0007669"/>
    <property type="project" value="InterPro"/>
</dbReference>
<dbReference type="PANTHER" id="PTHR11239">
    <property type="entry name" value="DNA-DIRECTED RNA POLYMERASE"/>
    <property type="match status" value="1"/>
</dbReference>
<dbReference type="GO" id="GO:0005666">
    <property type="term" value="C:RNA polymerase III complex"/>
    <property type="evidence" value="ECO:0007669"/>
    <property type="project" value="TreeGrafter"/>
</dbReference>
<reference evidence="6" key="1">
    <citation type="journal article" date="2020" name="Nature">
        <title>Giant virus diversity and host interactions through global metagenomics.</title>
        <authorList>
            <person name="Schulz F."/>
            <person name="Roux S."/>
            <person name="Paez-Espino D."/>
            <person name="Jungbluth S."/>
            <person name="Walsh D.A."/>
            <person name="Denef V.J."/>
            <person name="McMahon K.D."/>
            <person name="Konstantinidis K.T."/>
            <person name="Eloe-Fadrosh E.A."/>
            <person name="Kyrpides N.C."/>
            <person name="Woyke T."/>
        </authorList>
    </citation>
    <scope>NUCLEOTIDE SEQUENCE</scope>
    <source>
        <strain evidence="6">GVMAG-S-1101164-72</strain>
    </source>
</reference>
<dbReference type="EMBL" id="MN740758">
    <property type="protein sequence ID" value="QHS81415.1"/>
    <property type="molecule type" value="Genomic_DNA"/>
</dbReference>
<feature type="region of interest" description="Disordered" evidence="4">
    <location>
        <begin position="116"/>
        <end position="178"/>
    </location>
</feature>
<dbReference type="SUPFAM" id="SSF57783">
    <property type="entry name" value="Zinc beta-ribbon"/>
    <property type="match status" value="1"/>
</dbReference>
<dbReference type="GO" id="GO:0008270">
    <property type="term" value="F:zinc ion binding"/>
    <property type="evidence" value="ECO:0007669"/>
    <property type="project" value="UniProtKB-KW"/>
</dbReference>
<dbReference type="InterPro" id="IPR012164">
    <property type="entry name" value="Rpa12/Rpb9/Rpc10/TFS"/>
</dbReference>
<dbReference type="SMART" id="SM00440">
    <property type="entry name" value="ZnF_C2C2"/>
    <property type="match status" value="1"/>
</dbReference>
<dbReference type="PROSITE" id="PS51133">
    <property type="entry name" value="ZF_TFIIS_2"/>
    <property type="match status" value="1"/>
</dbReference>
<dbReference type="PROSITE" id="PS00466">
    <property type="entry name" value="ZF_TFIIS_1"/>
    <property type="match status" value="1"/>
</dbReference>
<dbReference type="Gene3D" id="2.20.25.10">
    <property type="match status" value="1"/>
</dbReference>
<dbReference type="CDD" id="cd13749">
    <property type="entry name" value="Zn-ribbon_TFIIS"/>
    <property type="match status" value="1"/>
</dbReference>
<dbReference type="PANTHER" id="PTHR11239:SF12">
    <property type="entry name" value="DNA-DIRECTED RNA POLYMERASE III SUBUNIT RPC10"/>
    <property type="match status" value="1"/>
</dbReference>
<protein>
    <recommendedName>
        <fullName evidence="5">TFIIS-type domain-containing protein</fullName>
    </recommendedName>
</protein>
<proteinExistence type="predicted"/>
<dbReference type="GO" id="GO:0006386">
    <property type="term" value="P:termination of RNA polymerase III transcription"/>
    <property type="evidence" value="ECO:0007669"/>
    <property type="project" value="TreeGrafter"/>
</dbReference>
<evidence type="ECO:0000256" key="2">
    <source>
        <dbReference type="ARBA" id="ARBA00022771"/>
    </source>
</evidence>
<evidence type="ECO:0000259" key="5">
    <source>
        <dbReference type="PROSITE" id="PS51133"/>
    </source>
</evidence>
<name>A0A6C0AQ06_9ZZZZ</name>
<evidence type="ECO:0000256" key="1">
    <source>
        <dbReference type="ARBA" id="ARBA00022723"/>
    </source>
</evidence>
<evidence type="ECO:0000313" key="6">
    <source>
        <dbReference type="EMBL" id="QHS81415.1"/>
    </source>
</evidence>
<dbReference type="Gene3D" id="3.30.70.2850">
    <property type="match status" value="1"/>
</dbReference>
<dbReference type="InterPro" id="IPR001222">
    <property type="entry name" value="Znf_TFIIS"/>
</dbReference>